<name>D9SIN4_GALCS</name>
<accession>D9SIN4</accession>
<gene>
    <name evidence="1" type="ordered locus">Galf_2193</name>
</gene>
<dbReference type="STRING" id="395494.Galf_2193"/>
<keyword evidence="2" id="KW-1185">Reference proteome</keyword>
<dbReference type="KEGG" id="gca:Galf_2193"/>
<organism evidence="1 2">
    <name type="scientific">Gallionella capsiferriformans (strain ES-2)</name>
    <name type="common">Gallionella ferruginea capsiferriformans (strain ES-2)</name>
    <dbReference type="NCBI Taxonomy" id="395494"/>
    <lineage>
        <taxon>Bacteria</taxon>
        <taxon>Pseudomonadati</taxon>
        <taxon>Pseudomonadota</taxon>
        <taxon>Betaproteobacteria</taxon>
        <taxon>Nitrosomonadales</taxon>
        <taxon>Gallionellaceae</taxon>
        <taxon>Gallionella</taxon>
    </lineage>
</organism>
<proteinExistence type="predicted"/>
<evidence type="ECO:0000313" key="2">
    <source>
        <dbReference type="Proteomes" id="UP000001235"/>
    </source>
</evidence>
<protein>
    <submittedName>
        <fullName evidence="1">Uncharacterized protein</fullName>
    </submittedName>
</protein>
<dbReference type="AlphaFoldDB" id="D9SIN4"/>
<sequence length="63" mass="6739">MAGDHGAPVKKTARKTGRFQVTISFAAARPLKSGRSSGKLHFPELAALSLTYIGRLMLTAPRT</sequence>
<evidence type="ECO:0000313" key="1">
    <source>
        <dbReference type="EMBL" id="ADL56197.1"/>
    </source>
</evidence>
<dbReference type="HOGENOM" id="CLU_2879410_0_0_4"/>
<dbReference type="EMBL" id="CP002159">
    <property type="protein sequence ID" value="ADL56197.1"/>
    <property type="molecule type" value="Genomic_DNA"/>
</dbReference>
<dbReference type="Proteomes" id="UP000001235">
    <property type="component" value="Chromosome"/>
</dbReference>
<reference evidence="1 2" key="1">
    <citation type="submission" date="2010-08" db="EMBL/GenBank/DDBJ databases">
        <title>Complete sequence of Gallionella capsiferriformans ES-2.</title>
        <authorList>
            <consortium name="US DOE Joint Genome Institute"/>
            <person name="Lucas S."/>
            <person name="Copeland A."/>
            <person name="Lapidus A."/>
            <person name="Cheng J.-F."/>
            <person name="Bruce D."/>
            <person name="Goodwin L."/>
            <person name="Pitluck S."/>
            <person name="Chertkov O."/>
            <person name="Davenport K.W."/>
            <person name="Detter J.C."/>
            <person name="Han C."/>
            <person name="Tapia R."/>
            <person name="Land M."/>
            <person name="Hauser L."/>
            <person name="Chang Y.-J."/>
            <person name="Jeffries C."/>
            <person name="Kyrpides N."/>
            <person name="Ivanova N."/>
            <person name="Mikhailova N."/>
            <person name="Shelobolina E.S."/>
            <person name="Picardal F."/>
            <person name="Roden E."/>
            <person name="Emerson D."/>
            <person name="Woyke T."/>
        </authorList>
    </citation>
    <scope>NUCLEOTIDE SEQUENCE [LARGE SCALE GENOMIC DNA]</scope>
    <source>
        <strain evidence="1 2">ES-2</strain>
    </source>
</reference>